<gene>
    <name evidence="3" type="primary">tagH</name>
    <name evidence="3" type="ORF">Q9295_04875</name>
</gene>
<evidence type="ECO:0000313" key="4">
    <source>
        <dbReference type="Proteomes" id="UP001239680"/>
    </source>
</evidence>
<feature type="compositionally biased region" description="Low complexity" evidence="1">
    <location>
        <begin position="151"/>
        <end position="164"/>
    </location>
</feature>
<feature type="domain" description="FHA" evidence="2">
    <location>
        <begin position="26"/>
        <end position="76"/>
    </location>
</feature>
<feature type="region of interest" description="Disordered" evidence="1">
    <location>
        <begin position="114"/>
        <end position="178"/>
    </location>
</feature>
<feature type="compositionally biased region" description="Pro residues" evidence="1">
    <location>
        <begin position="260"/>
        <end position="269"/>
    </location>
</feature>
<evidence type="ECO:0000313" key="3">
    <source>
        <dbReference type="EMBL" id="MDQ2065695.1"/>
    </source>
</evidence>
<dbReference type="InterPro" id="IPR046883">
    <property type="entry name" value="T6SS_FHA_C"/>
</dbReference>
<dbReference type="SMART" id="SM00240">
    <property type="entry name" value="FHA"/>
    <property type="match status" value="1"/>
</dbReference>
<dbReference type="NCBIfam" id="TIGR03354">
    <property type="entry name" value="VI_FHA"/>
    <property type="match status" value="1"/>
</dbReference>
<evidence type="ECO:0000259" key="2">
    <source>
        <dbReference type="PROSITE" id="PS50006"/>
    </source>
</evidence>
<sequence length="473" mass="49747">MSLRLVLESAAHPQSREEAYLVEGDLVIGRGEDCGWQLIDPQQFVSRQHCVVSGRSGQYRVTDLSSGGLFIDAAPAPLGRGVTAVLAPGMRLRLSDFILRVEIGSAPVMAGFGGSSPEPAPAARPAMFGDDFFSVSPEPAAPPTPRPAGLPDPFDIGQSRSAAAPEPPRPGGFGIFDDPFSLDHGALSSPVALPVSTPDQGSRAGSVSDFDFGDFGFADDLSQQALPPVAEAPAALPPERVVVRGSEPAPEPQPWAAEPTAPPPVPAPQAQPAGLSEGDALAALMRGMGIAPPPGFTGSEAEVEAIGRRFRAMAEAMVQLLRMRAQEKGAARVAQTVIGATQVNPLKFLVSSEEILAALVAEKGPGYLDPDAAIAATARDLMDHHSRSWSGVQAALRRMVDRFDPALFEADVEDIGLVKSLVAGSRSARLWQLYADRYRGIAKAAEDRFLGEVGADFRDAYESDSRRSSDGTA</sequence>
<dbReference type="RefSeq" id="WP_306679389.1">
    <property type="nucleotide sequence ID" value="NZ_JAVDBT010000004.1"/>
</dbReference>
<name>A0ABU0VWX8_9RHOB</name>
<keyword evidence="4" id="KW-1185">Reference proteome</keyword>
<dbReference type="InterPro" id="IPR000253">
    <property type="entry name" value="FHA_dom"/>
</dbReference>
<feature type="region of interest" description="Disordered" evidence="1">
    <location>
        <begin position="244"/>
        <end position="274"/>
    </location>
</feature>
<dbReference type="Proteomes" id="UP001239680">
    <property type="component" value="Unassembled WGS sequence"/>
</dbReference>
<dbReference type="Pfam" id="PF20232">
    <property type="entry name" value="T6SS_FHA_C"/>
    <property type="match status" value="1"/>
</dbReference>
<dbReference type="PROSITE" id="PS50006">
    <property type="entry name" value="FHA_DOMAIN"/>
    <property type="match status" value="1"/>
</dbReference>
<dbReference type="Pfam" id="PF00498">
    <property type="entry name" value="FHA"/>
    <property type="match status" value="1"/>
</dbReference>
<reference evidence="3 4" key="1">
    <citation type="submission" date="2023-08" db="EMBL/GenBank/DDBJ databases">
        <title>Characterization of two Paracoccaceae strains isolated from Phycosphere and proposal of Xinfangfangia lacusdiani sp. nov.</title>
        <authorList>
            <person name="Deng Y."/>
            <person name="Zhang Y.Q."/>
        </authorList>
    </citation>
    <scope>NUCLEOTIDE SEQUENCE [LARGE SCALE GENOMIC DNA]</scope>
    <source>
        <strain evidence="3 4">CPCC 101601</strain>
    </source>
</reference>
<proteinExistence type="predicted"/>
<dbReference type="InterPro" id="IPR008984">
    <property type="entry name" value="SMAD_FHA_dom_sf"/>
</dbReference>
<dbReference type="CDD" id="cd00060">
    <property type="entry name" value="FHA"/>
    <property type="match status" value="1"/>
</dbReference>
<comment type="caution">
    <text evidence="3">The sequence shown here is derived from an EMBL/GenBank/DDBJ whole genome shotgun (WGS) entry which is preliminary data.</text>
</comment>
<dbReference type="Gene3D" id="2.60.200.20">
    <property type="match status" value="1"/>
</dbReference>
<feature type="compositionally biased region" description="Pro residues" evidence="1">
    <location>
        <begin position="139"/>
        <end position="150"/>
    </location>
</feature>
<dbReference type="InterPro" id="IPR017735">
    <property type="entry name" value="T6SS_FHA"/>
</dbReference>
<accession>A0ABU0VWX8</accession>
<organism evidence="3 4">
    <name type="scientific">Pseudogemmobacter lacusdianii</name>
    <dbReference type="NCBI Taxonomy" id="3069608"/>
    <lineage>
        <taxon>Bacteria</taxon>
        <taxon>Pseudomonadati</taxon>
        <taxon>Pseudomonadota</taxon>
        <taxon>Alphaproteobacteria</taxon>
        <taxon>Rhodobacterales</taxon>
        <taxon>Paracoccaceae</taxon>
        <taxon>Pseudogemmobacter</taxon>
    </lineage>
</organism>
<feature type="compositionally biased region" description="Low complexity" evidence="1">
    <location>
        <begin position="244"/>
        <end position="259"/>
    </location>
</feature>
<dbReference type="EMBL" id="JAVDBT010000004">
    <property type="protein sequence ID" value="MDQ2065695.1"/>
    <property type="molecule type" value="Genomic_DNA"/>
</dbReference>
<protein>
    <submittedName>
        <fullName evidence="3">Type VI secretion system-associated FHA domain protein TagH</fullName>
    </submittedName>
</protein>
<dbReference type="SUPFAM" id="SSF49879">
    <property type="entry name" value="SMAD/FHA domain"/>
    <property type="match status" value="1"/>
</dbReference>
<evidence type="ECO:0000256" key="1">
    <source>
        <dbReference type="SAM" id="MobiDB-lite"/>
    </source>
</evidence>